<feature type="chain" id="PRO_5001771478" description="FAD-binding PCMH-type domain-containing protein" evidence="3">
    <location>
        <begin position="26"/>
        <end position="583"/>
    </location>
</feature>
<evidence type="ECO:0000259" key="4">
    <source>
        <dbReference type="PROSITE" id="PS51387"/>
    </source>
</evidence>
<dbReference type="InterPro" id="IPR016166">
    <property type="entry name" value="FAD-bd_PCMH"/>
</dbReference>
<evidence type="ECO:0000313" key="6">
    <source>
        <dbReference type="Proteomes" id="UP000028045"/>
    </source>
</evidence>
<keyword evidence="6" id="KW-1185">Reference proteome</keyword>
<comment type="similarity">
    <text evidence="1">Belongs to the oxygen-dependent FAD-linked oxidoreductase family.</text>
</comment>
<dbReference type="InterPro" id="IPR050432">
    <property type="entry name" value="FAD-linked_Oxidoreductases_BP"/>
</dbReference>
<dbReference type="HOGENOM" id="CLU_018354_4_2_1"/>
<dbReference type="InterPro" id="IPR016169">
    <property type="entry name" value="FAD-bd_PCMH_sub2"/>
</dbReference>
<dbReference type="InterPro" id="IPR012951">
    <property type="entry name" value="BBE"/>
</dbReference>
<gene>
    <name evidence="5" type="ORF">S7711_04167</name>
</gene>
<dbReference type="Pfam" id="PF01565">
    <property type="entry name" value="FAD_binding_4"/>
    <property type="match status" value="1"/>
</dbReference>
<evidence type="ECO:0000256" key="3">
    <source>
        <dbReference type="SAM" id="SignalP"/>
    </source>
</evidence>
<dbReference type="GO" id="GO:0071949">
    <property type="term" value="F:FAD binding"/>
    <property type="evidence" value="ECO:0007669"/>
    <property type="project" value="InterPro"/>
</dbReference>
<protein>
    <recommendedName>
        <fullName evidence="4">FAD-binding PCMH-type domain-containing protein</fullName>
    </recommendedName>
</protein>
<dbReference type="Pfam" id="PF08031">
    <property type="entry name" value="BBE"/>
    <property type="match status" value="1"/>
</dbReference>
<dbReference type="PROSITE" id="PS51387">
    <property type="entry name" value="FAD_PCMH"/>
    <property type="match status" value="1"/>
</dbReference>
<dbReference type="PANTHER" id="PTHR13878">
    <property type="entry name" value="GULONOLACTONE OXIDASE"/>
    <property type="match status" value="1"/>
</dbReference>
<feature type="signal peptide" evidence="3">
    <location>
        <begin position="1"/>
        <end position="25"/>
    </location>
</feature>
<dbReference type="Gene3D" id="3.30.465.10">
    <property type="match status" value="2"/>
</dbReference>
<name>A0A084B6M2_STACB</name>
<dbReference type="InterPro" id="IPR006094">
    <property type="entry name" value="Oxid_FAD_bind_N"/>
</dbReference>
<dbReference type="SUPFAM" id="SSF56176">
    <property type="entry name" value="FAD-binding/transporter-associated domain-like"/>
    <property type="match status" value="1"/>
</dbReference>
<sequence>MRISSQSLRRHLSLMWLTIFDVGAAQQNCRYIPGDSGWPSKSDWDLLNSTVEGRLIETVPQAHVCHPEPYDALNQERCDILRETWDYAQTFIPYPAEIINPIFQNQSCNPFTPLERPCELGNYASYSINVTVADDVLAGIRFAKQKNVRLVIMNTGHDYMGKSTGKGSLSLWTHNLKHTEIIESYYSEFYNGPAIKMGAGIISGEMLEIVARHGYRAVGGTCASVGVVGGYAGGGGHSILSGLYGLAADNVLEWEIITARGEHIKATPSNNHSDLYWAMSGGGAGVWGVVLSMTYKIHPDGPIGGARLSFNTTSIDLDRYWEAVEAWFAWMPDYVDGMNGGNTVEYLISASSFNAISFTVPGQGREAVDFLLGPYLAELARLGVPYVYSSHTSVNFYDHFERDLGPLPYGPWEANTLFSNRLFPRAVVQNATTNAALAREVRNMAAYLDGYFFLGCESLSMPHDNHPPNSLLPAWRDTIGICTVIGYWNWTIPFSEMLARKEHLAFEIVPAFEGVTPGSGSYLNEVDSYYNGDWKREFYGHHYDRLLSVKNKYDPDHFFYAYTGVGSDSWTTDGAGRLCRTFQ</sequence>
<keyword evidence="3" id="KW-0732">Signal</keyword>
<keyword evidence="2" id="KW-0560">Oxidoreductase</keyword>
<dbReference type="PANTHER" id="PTHR13878:SF91">
    <property type="entry name" value="FAD BINDING DOMAIN PROTEIN (AFU_ORTHOLOGUE AFUA_6G12070)-RELATED"/>
    <property type="match status" value="1"/>
</dbReference>
<dbReference type="InterPro" id="IPR036318">
    <property type="entry name" value="FAD-bd_PCMH-like_sf"/>
</dbReference>
<feature type="domain" description="FAD-binding PCMH-type" evidence="4">
    <location>
        <begin position="120"/>
        <end position="300"/>
    </location>
</feature>
<proteinExistence type="inferred from homology"/>
<dbReference type="AlphaFoldDB" id="A0A084B6M2"/>
<evidence type="ECO:0000256" key="1">
    <source>
        <dbReference type="ARBA" id="ARBA00005466"/>
    </source>
</evidence>
<dbReference type="OrthoDB" id="9983560at2759"/>
<organism evidence="5 6">
    <name type="scientific">Stachybotrys chartarum (strain CBS 109288 / IBT 7711)</name>
    <name type="common">Toxic black mold</name>
    <name type="synonym">Stilbospora chartarum</name>
    <dbReference type="NCBI Taxonomy" id="1280523"/>
    <lineage>
        <taxon>Eukaryota</taxon>
        <taxon>Fungi</taxon>
        <taxon>Dikarya</taxon>
        <taxon>Ascomycota</taxon>
        <taxon>Pezizomycotina</taxon>
        <taxon>Sordariomycetes</taxon>
        <taxon>Hypocreomycetidae</taxon>
        <taxon>Hypocreales</taxon>
        <taxon>Stachybotryaceae</taxon>
        <taxon>Stachybotrys</taxon>
    </lineage>
</organism>
<dbReference type="EMBL" id="KL647898">
    <property type="protein sequence ID" value="KEY73201.1"/>
    <property type="molecule type" value="Genomic_DNA"/>
</dbReference>
<dbReference type="GO" id="GO:0016491">
    <property type="term" value="F:oxidoreductase activity"/>
    <property type="evidence" value="ECO:0007669"/>
    <property type="project" value="UniProtKB-KW"/>
</dbReference>
<dbReference type="Proteomes" id="UP000028045">
    <property type="component" value="Unassembled WGS sequence"/>
</dbReference>
<evidence type="ECO:0000313" key="5">
    <source>
        <dbReference type="EMBL" id="KEY73201.1"/>
    </source>
</evidence>
<reference evidence="5 6" key="1">
    <citation type="journal article" date="2014" name="BMC Genomics">
        <title>Comparative genome sequencing reveals chemotype-specific gene clusters in the toxigenic black mold Stachybotrys.</title>
        <authorList>
            <person name="Semeiks J."/>
            <person name="Borek D."/>
            <person name="Otwinowski Z."/>
            <person name="Grishin N.V."/>
        </authorList>
    </citation>
    <scope>NUCLEOTIDE SEQUENCE [LARGE SCALE GENOMIC DNA]</scope>
    <source>
        <strain evidence="6">CBS 109288 / IBT 7711</strain>
    </source>
</reference>
<accession>A0A084B6M2</accession>
<evidence type="ECO:0000256" key="2">
    <source>
        <dbReference type="ARBA" id="ARBA00023002"/>
    </source>
</evidence>